<organism evidence="1 2">
    <name type="scientific">Rhizorhapis suberifaciens</name>
    <name type="common">corky root of lettuce</name>
    <dbReference type="NCBI Taxonomy" id="13656"/>
    <lineage>
        <taxon>Bacteria</taxon>
        <taxon>Pseudomonadati</taxon>
        <taxon>Pseudomonadota</taxon>
        <taxon>Alphaproteobacteria</taxon>
        <taxon>Sphingomonadales</taxon>
        <taxon>Sphingomonadaceae</taxon>
        <taxon>Rhizorhapis</taxon>
    </lineage>
</organism>
<dbReference type="EMBL" id="JACHOV010000006">
    <property type="protein sequence ID" value="MBB4641484.1"/>
    <property type="molecule type" value="Genomic_DNA"/>
</dbReference>
<dbReference type="AlphaFoldDB" id="A0A840HVN7"/>
<evidence type="ECO:0000313" key="1">
    <source>
        <dbReference type="EMBL" id="MBB4641484.1"/>
    </source>
</evidence>
<gene>
    <name evidence="1" type="ORF">HNQ99_001793</name>
</gene>
<accession>A0A840HVN7</accession>
<comment type="caution">
    <text evidence="1">The sequence shown here is derived from an EMBL/GenBank/DDBJ whole genome shotgun (WGS) entry which is preliminary data.</text>
</comment>
<proteinExistence type="predicted"/>
<keyword evidence="2" id="KW-1185">Reference proteome</keyword>
<dbReference type="RefSeq" id="WP_184475298.1">
    <property type="nucleotide sequence ID" value="NZ_JACHOV010000006.1"/>
</dbReference>
<evidence type="ECO:0000313" key="2">
    <source>
        <dbReference type="Proteomes" id="UP000575068"/>
    </source>
</evidence>
<sequence>MRKKYSRTNIPIRHVIIAWQPTCIERREGSAEPGRVAVFHKGDLGELPYLMTHGAGWFYWKDETVDELVRRLVRLKREIARDYGIPKWRTEGMFRRIREYRLYRVEQRRCREERKVAKRLISVRTR</sequence>
<dbReference type="Proteomes" id="UP000575068">
    <property type="component" value="Unassembled WGS sequence"/>
</dbReference>
<protein>
    <submittedName>
        <fullName evidence="1">Uncharacterized protein</fullName>
    </submittedName>
</protein>
<reference evidence="1 2" key="1">
    <citation type="submission" date="2020-08" db="EMBL/GenBank/DDBJ databases">
        <title>Genomic Encyclopedia of Type Strains, Phase IV (KMG-IV): sequencing the most valuable type-strain genomes for metagenomic binning, comparative biology and taxonomic classification.</title>
        <authorList>
            <person name="Goeker M."/>
        </authorList>
    </citation>
    <scope>NUCLEOTIDE SEQUENCE [LARGE SCALE GENOMIC DNA]</scope>
    <source>
        <strain evidence="1 2">DSM 7465</strain>
    </source>
</reference>
<name>A0A840HVN7_9SPHN</name>